<dbReference type="OrthoDB" id="9786032at2"/>
<feature type="domain" description="Nudix hydrolase" evidence="1">
    <location>
        <begin position="29"/>
        <end position="176"/>
    </location>
</feature>
<dbReference type="GO" id="GO:0005737">
    <property type="term" value="C:cytoplasm"/>
    <property type="evidence" value="ECO:0007669"/>
    <property type="project" value="TreeGrafter"/>
</dbReference>
<dbReference type="InterPro" id="IPR015797">
    <property type="entry name" value="NUDIX_hydrolase-like_dom_sf"/>
</dbReference>
<dbReference type="Pfam" id="PF00293">
    <property type="entry name" value="NUDIX"/>
    <property type="match status" value="1"/>
</dbReference>
<dbReference type="RefSeq" id="WP_079513909.1">
    <property type="nucleotide sequence ID" value="NZ_FUYL01000011.1"/>
</dbReference>
<dbReference type="SUPFAM" id="SSF55811">
    <property type="entry name" value="Nudix"/>
    <property type="match status" value="1"/>
</dbReference>
<dbReference type="PROSITE" id="PS51462">
    <property type="entry name" value="NUDIX"/>
    <property type="match status" value="1"/>
</dbReference>
<sequence>MDELIDILNADGVPLGKTAMKSKAHKKGLFHATVHIWFYTEDGKLLIQKRTTNKDTHPGLWDVSVAGHIGSGESIIDSAIREVQEEIGLAITGIELKKIGVFKSIQKHSEELIDCEFHHTFLSRLKIPMEKLIRQKSEIDDLKLISNNQFEQELNDKVLAKQYVPHSIEYYTKILNEIRQLR</sequence>
<keyword evidence="2" id="KW-0413">Isomerase</keyword>
<evidence type="ECO:0000259" key="1">
    <source>
        <dbReference type="PROSITE" id="PS51462"/>
    </source>
</evidence>
<dbReference type="STRING" id="561365.SAMN05660866_03334"/>
<name>A0A1T5E5V6_9FLAO</name>
<gene>
    <name evidence="2" type="ORF">SAMN05660866_03334</name>
</gene>
<evidence type="ECO:0000313" key="2">
    <source>
        <dbReference type="EMBL" id="SKB79368.1"/>
    </source>
</evidence>
<dbReference type="GO" id="GO:0004452">
    <property type="term" value="F:isopentenyl-diphosphate delta-isomerase activity"/>
    <property type="evidence" value="ECO:0007669"/>
    <property type="project" value="TreeGrafter"/>
</dbReference>
<evidence type="ECO:0000313" key="3">
    <source>
        <dbReference type="Proteomes" id="UP000190339"/>
    </source>
</evidence>
<dbReference type="PANTHER" id="PTHR10885:SF20">
    <property type="entry name" value="NUDIX HYDROLASE DOMAIN-CONTAINING PROTEIN"/>
    <property type="match status" value="1"/>
</dbReference>
<dbReference type="Proteomes" id="UP000190339">
    <property type="component" value="Unassembled WGS sequence"/>
</dbReference>
<protein>
    <submittedName>
        <fullName evidence="2">Isopentenyldiphosphate isomerase</fullName>
    </submittedName>
</protein>
<dbReference type="CDD" id="cd04692">
    <property type="entry name" value="NUDIX_Hydrolase"/>
    <property type="match status" value="1"/>
</dbReference>
<dbReference type="InterPro" id="IPR000086">
    <property type="entry name" value="NUDIX_hydrolase_dom"/>
</dbReference>
<accession>A0A1T5E5V6</accession>
<dbReference type="GO" id="GO:0009240">
    <property type="term" value="P:isopentenyl diphosphate biosynthetic process"/>
    <property type="evidence" value="ECO:0007669"/>
    <property type="project" value="TreeGrafter"/>
</dbReference>
<reference evidence="3" key="1">
    <citation type="submission" date="2017-02" db="EMBL/GenBank/DDBJ databases">
        <authorList>
            <person name="Varghese N."/>
            <person name="Submissions S."/>
        </authorList>
    </citation>
    <scope>NUCLEOTIDE SEQUENCE [LARGE SCALE GENOMIC DNA]</scope>
    <source>
        <strain evidence="3">DSM 23546</strain>
    </source>
</reference>
<dbReference type="PANTHER" id="PTHR10885">
    <property type="entry name" value="ISOPENTENYL-DIPHOSPHATE DELTA-ISOMERASE"/>
    <property type="match status" value="1"/>
</dbReference>
<keyword evidence="3" id="KW-1185">Reference proteome</keyword>
<dbReference type="Gene3D" id="3.90.79.10">
    <property type="entry name" value="Nucleoside Triphosphate Pyrophosphohydrolase"/>
    <property type="match status" value="1"/>
</dbReference>
<organism evidence="2 3">
    <name type="scientific">Maribacter arcticus</name>
    <dbReference type="NCBI Taxonomy" id="561365"/>
    <lineage>
        <taxon>Bacteria</taxon>
        <taxon>Pseudomonadati</taxon>
        <taxon>Bacteroidota</taxon>
        <taxon>Flavobacteriia</taxon>
        <taxon>Flavobacteriales</taxon>
        <taxon>Flavobacteriaceae</taxon>
        <taxon>Maribacter</taxon>
    </lineage>
</organism>
<dbReference type="AlphaFoldDB" id="A0A1T5E5V6"/>
<proteinExistence type="predicted"/>
<dbReference type="EMBL" id="FUYL01000011">
    <property type="protein sequence ID" value="SKB79368.1"/>
    <property type="molecule type" value="Genomic_DNA"/>
</dbReference>